<feature type="chain" id="PRO_5015683189" description="Transporter" evidence="1">
    <location>
        <begin position="24"/>
        <end position="272"/>
    </location>
</feature>
<proteinExistence type="predicted"/>
<gene>
    <name evidence="2" type="ORF">BSZ32_08060</name>
</gene>
<keyword evidence="3" id="KW-1185">Reference proteome</keyword>
<evidence type="ECO:0000313" key="2">
    <source>
        <dbReference type="EMBL" id="PQJ28470.1"/>
    </source>
</evidence>
<protein>
    <recommendedName>
        <fullName evidence="4">Transporter</fullName>
    </recommendedName>
</protein>
<dbReference type="EMBL" id="MQWA01000001">
    <property type="protein sequence ID" value="PQJ28470.1"/>
    <property type="molecule type" value="Genomic_DNA"/>
</dbReference>
<dbReference type="RefSeq" id="WP_105042972.1">
    <property type="nucleotide sequence ID" value="NZ_MQWA01000001.1"/>
</dbReference>
<accession>A0A2S7U1K6</accession>
<dbReference type="OrthoDB" id="9809066at2"/>
<dbReference type="AlphaFoldDB" id="A0A2S7U1K6"/>
<comment type="caution">
    <text evidence="2">The sequence shown here is derived from an EMBL/GenBank/DDBJ whole genome shotgun (WGS) entry which is preliminary data.</text>
</comment>
<evidence type="ECO:0000256" key="1">
    <source>
        <dbReference type="SAM" id="SignalP"/>
    </source>
</evidence>
<sequence>MNQSTFIPIITGLALIAVAPVQAQDSGAPSDEELAKKLANPISSMISVPFDFGFNTGLGPDDGDNITLAIQPVIPFSLSDDFSLVVRTIVPVVWQNDVAGPSGSQFGLSDTLQSFFLVPESDETALGTLTYGVGPAVLWPTSTDSLLGAGTLGAGLTAVALIQKGGWTYGALTNHITGIHDTRSSAGDLDSTFLQPFLVYTTANAWSYVLQSETSYDWDSNEWSVPINVFVNKLTTFGGQKIQLQAGIRYWSESPENGPEDFGTSFKITFLF</sequence>
<dbReference type="Proteomes" id="UP000239907">
    <property type="component" value="Unassembled WGS sequence"/>
</dbReference>
<keyword evidence="1" id="KW-0732">Signal</keyword>
<evidence type="ECO:0000313" key="3">
    <source>
        <dbReference type="Proteomes" id="UP000239907"/>
    </source>
</evidence>
<feature type="signal peptide" evidence="1">
    <location>
        <begin position="1"/>
        <end position="23"/>
    </location>
</feature>
<organism evidence="2 3">
    <name type="scientific">Rubritalea profundi</name>
    <dbReference type="NCBI Taxonomy" id="1658618"/>
    <lineage>
        <taxon>Bacteria</taxon>
        <taxon>Pseudomonadati</taxon>
        <taxon>Verrucomicrobiota</taxon>
        <taxon>Verrucomicrobiia</taxon>
        <taxon>Verrucomicrobiales</taxon>
        <taxon>Rubritaleaceae</taxon>
        <taxon>Rubritalea</taxon>
    </lineage>
</organism>
<evidence type="ECO:0008006" key="4">
    <source>
        <dbReference type="Google" id="ProtNLM"/>
    </source>
</evidence>
<name>A0A2S7U1K6_9BACT</name>
<reference evidence="2 3" key="1">
    <citation type="submission" date="2016-12" db="EMBL/GenBank/DDBJ databases">
        <title>Study of bacterial adaptation to deep sea.</title>
        <authorList>
            <person name="Song J."/>
            <person name="Yoshizawa S."/>
            <person name="Kogure K."/>
        </authorList>
    </citation>
    <scope>NUCLEOTIDE SEQUENCE [LARGE SCALE GENOMIC DNA]</scope>
    <source>
        <strain evidence="2 3">SAORIC-165</strain>
    </source>
</reference>